<protein>
    <submittedName>
        <fullName evidence="1">Fur family ferric uptake transcriptional regulator</fullName>
    </submittedName>
</protein>
<dbReference type="Gene3D" id="1.10.10.10">
    <property type="entry name" value="Winged helix-like DNA-binding domain superfamily/Winged helix DNA-binding domain"/>
    <property type="match status" value="1"/>
</dbReference>
<comment type="caution">
    <text evidence="1">The sequence shown here is derived from an EMBL/GenBank/DDBJ whole genome shotgun (WGS) entry which is preliminary data.</text>
</comment>
<evidence type="ECO:0000313" key="1">
    <source>
        <dbReference type="EMBL" id="NIJ46559.1"/>
    </source>
</evidence>
<name>A0ABX0UCJ5_9FLAO</name>
<dbReference type="EMBL" id="JAASQL010000008">
    <property type="protein sequence ID" value="NIJ46559.1"/>
    <property type="molecule type" value="Genomic_DNA"/>
</dbReference>
<sequence>MEARNILKQHSLRATSHRCKVLDYMIQSNRALTHLDLEGNFKNKINRVSLYRMLYSFSEKNIVNEIIDSNRVTNYIFNKQLKKHVQHSYFKCKTCNKVIKLPALPIEYVKCFEHIHIEKLNVLAEGTCKTCCTKITDN</sequence>
<organism evidence="1 2">
    <name type="scientific">Wenyingzhuangia heitensis</name>
    <dbReference type="NCBI Taxonomy" id="1487859"/>
    <lineage>
        <taxon>Bacteria</taxon>
        <taxon>Pseudomonadati</taxon>
        <taxon>Bacteroidota</taxon>
        <taxon>Flavobacteriia</taxon>
        <taxon>Flavobacteriales</taxon>
        <taxon>Flavobacteriaceae</taxon>
        <taxon>Wenyingzhuangia</taxon>
    </lineage>
</organism>
<dbReference type="RefSeq" id="WP_167190892.1">
    <property type="nucleotide sequence ID" value="NZ_JAASQL010000008.1"/>
</dbReference>
<dbReference type="Pfam" id="PF01475">
    <property type="entry name" value="FUR"/>
    <property type="match status" value="1"/>
</dbReference>
<accession>A0ABX0UCJ5</accession>
<dbReference type="Proteomes" id="UP000745859">
    <property type="component" value="Unassembled WGS sequence"/>
</dbReference>
<keyword evidence="2" id="KW-1185">Reference proteome</keyword>
<dbReference type="SUPFAM" id="SSF46785">
    <property type="entry name" value="Winged helix' DNA-binding domain"/>
    <property type="match status" value="1"/>
</dbReference>
<reference evidence="1 2" key="1">
    <citation type="submission" date="2020-03" db="EMBL/GenBank/DDBJ databases">
        <title>Genomic Encyclopedia of Type Strains, Phase IV (KMG-IV): sequencing the most valuable type-strain genomes for metagenomic binning, comparative biology and taxonomic classification.</title>
        <authorList>
            <person name="Goeker M."/>
        </authorList>
    </citation>
    <scope>NUCLEOTIDE SEQUENCE [LARGE SCALE GENOMIC DNA]</scope>
    <source>
        <strain evidence="1 2">DSM 101599</strain>
    </source>
</reference>
<proteinExistence type="predicted"/>
<dbReference type="InterPro" id="IPR036388">
    <property type="entry name" value="WH-like_DNA-bd_sf"/>
</dbReference>
<dbReference type="InterPro" id="IPR002481">
    <property type="entry name" value="FUR"/>
</dbReference>
<gene>
    <name evidence="1" type="ORF">FHR24_003048</name>
</gene>
<dbReference type="InterPro" id="IPR036390">
    <property type="entry name" value="WH_DNA-bd_sf"/>
</dbReference>
<evidence type="ECO:0000313" key="2">
    <source>
        <dbReference type="Proteomes" id="UP000745859"/>
    </source>
</evidence>